<dbReference type="NCBIfam" id="TIGR00507">
    <property type="entry name" value="aroE"/>
    <property type="match status" value="1"/>
</dbReference>
<dbReference type="SUPFAM" id="SSF51735">
    <property type="entry name" value="NAD(P)-binding Rossmann-fold domains"/>
    <property type="match status" value="1"/>
</dbReference>
<dbReference type="Gene3D" id="3.40.50.10860">
    <property type="entry name" value="Leucine Dehydrogenase, chain A, domain 1"/>
    <property type="match status" value="1"/>
</dbReference>
<evidence type="ECO:0000256" key="8">
    <source>
        <dbReference type="HAMAP-Rule" id="MF_00222"/>
    </source>
</evidence>
<evidence type="ECO:0000313" key="12">
    <source>
        <dbReference type="EMBL" id="MDZ5470909.1"/>
    </source>
</evidence>
<dbReference type="InterPro" id="IPR013708">
    <property type="entry name" value="Shikimate_DH-bd_N"/>
</dbReference>
<keyword evidence="6 8" id="KW-0057">Aromatic amino acid biosynthesis</keyword>
<evidence type="ECO:0000256" key="7">
    <source>
        <dbReference type="ARBA" id="ARBA00049442"/>
    </source>
</evidence>
<evidence type="ECO:0000256" key="1">
    <source>
        <dbReference type="ARBA" id="ARBA00004871"/>
    </source>
</evidence>
<dbReference type="Gene3D" id="3.40.50.720">
    <property type="entry name" value="NAD(P)-binding Rossmann-like Domain"/>
    <property type="match status" value="1"/>
</dbReference>
<dbReference type="InterPro" id="IPR041121">
    <property type="entry name" value="SDH_C"/>
</dbReference>
<comment type="catalytic activity">
    <reaction evidence="7 8">
        <text>shikimate + NADP(+) = 3-dehydroshikimate + NADPH + H(+)</text>
        <dbReference type="Rhea" id="RHEA:17737"/>
        <dbReference type="ChEBI" id="CHEBI:15378"/>
        <dbReference type="ChEBI" id="CHEBI:16630"/>
        <dbReference type="ChEBI" id="CHEBI:36208"/>
        <dbReference type="ChEBI" id="CHEBI:57783"/>
        <dbReference type="ChEBI" id="CHEBI:58349"/>
        <dbReference type="EC" id="1.1.1.25"/>
    </reaction>
</comment>
<dbReference type="Pfam" id="PF08501">
    <property type="entry name" value="Shikimate_dh_N"/>
    <property type="match status" value="1"/>
</dbReference>
<feature type="binding site" evidence="8">
    <location>
        <position position="220"/>
    </location>
    <ligand>
        <name>shikimate</name>
        <dbReference type="ChEBI" id="CHEBI:36208"/>
    </ligand>
</feature>
<feature type="binding site" evidence="8">
    <location>
        <begin position="150"/>
        <end position="155"/>
    </location>
    <ligand>
        <name>NADP(+)</name>
        <dbReference type="ChEBI" id="CHEBI:58349"/>
    </ligand>
</feature>
<keyword evidence="5 8" id="KW-0560">Oxidoreductase</keyword>
<accession>A0ABU5IUV1</accession>
<dbReference type="NCBIfam" id="NF001319">
    <property type="entry name" value="PRK00258.3-3"/>
    <property type="match status" value="1"/>
</dbReference>
<dbReference type="PANTHER" id="PTHR21089">
    <property type="entry name" value="SHIKIMATE DEHYDROGENASE"/>
    <property type="match status" value="1"/>
</dbReference>
<feature type="binding site" evidence="8">
    <location>
        <begin position="126"/>
        <end position="130"/>
    </location>
    <ligand>
        <name>NADP(+)</name>
        <dbReference type="ChEBI" id="CHEBI:58349"/>
    </ligand>
</feature>
<feature type="binding site" evidence="8">
    <location>
        <position position="102"/>
    </location>
    <ligand>
        <name>shikimate</name>
        <dbReference type="ChEBI" id="CHEBI:36208"/>
    </ligand>
</feature>
<dbReference type="GO" id="GO:0004764">
    <property type="term" value="F:shikimate 3-dehydrogenase (NADP+) activity"/>
    <property type="evidence" value="ECO:0007669"/>
    <property type="project" value="UniProtKB-EC"/>
</dbReference>
<dbReference type="EC" id="1.1.1.25" evidence="2 8"/>
<reference evidence="12 13" key="1">
    <citation type="submission" date="2023-11" db="EMBL/GenBank/DDBJ databases">
        <title>Bacillus jintuensis, isolated from a mudflat on the Beibu Gulf coast.</title>
        <authorList>
            <person name="Li M."/>
        </authorList>
    </citation>
    <scope>NUCLEOTIDE SEQUENCE [LARGE SCALE GENOMIC DNA]</scope>
    <source>
        <strain evidence="12 13">31A1R</strain>
        <plasmid evidence="12">unnamed</plasmid>
    </source>
</reference>
<comment type="caution">
    <text evidence="8">Lacks conserved residue(s) required for the propagation of feature annotation.</text>
</comment>
<dbReference type="CDD" id="cd01065">
    <property type="entry name" value="NAD_bind_Shikimate_DH"/>
    <property type="match status" value="1"/>
</dbReference>
<feature type="domain" description="Quinate/shikimate 5-dehydrogenase/glutamyl-tRNA reductase" evidence="9">
    <location>
        <begin position="112"/>
        <end position="192"/>
    </location>
</feature>
<evidence type="ECO:0000259" key="10">
    <source>
        <dbReference type="Pfam" id="PF08501"/>
    </source>
</evidence>
<gene>
    <name evidence="8 12" type="primary">aroE</name>
    <name evidence="12" type="ORF">SM124_03995</name>
</gene>
<keyword evidence="4 8" id="KW-0521">NADP</keyword>
<dbReference type="Pfam" id="PF18317">
    <property type="entry name" value="SDH_C"/>
    <property type="match status" value="1"/>
</dbReference>
<dbReference type="RefSeq" id="WP_322445449.1">
    <property type="nucleotide sequence ID" value="NZ_JAXOFX010000002.1"/>
</dbReference>
<keyword evidence="12" id="KW-0614">Plasmid</keyword>
<feature type="domain" description="Shikimate dehydrogenase substrate binding N-terminal" evidence="10">
    <location>
        <begin position="7"/>
        <end position="89"/>
    </location>
</feature>
<feature type="binding site" evidence="8">
    <location>
        <position position="241"/>
    </location>
    <ligand>
        <name>NADP(+)</name>
        <dbReference type="ChEBI" id="CHEBI:58349"/>
    </ligand>
</feature>
<evidence type="ECO:0000259" key="11">
    <source>
        <dbReference type="Pfam" id="PF18317"/>
    </source>
</evidence>
<dbReference type="Pfam" id="PF01488">
    <property type="entry name" value="Shikimate_DH"/>
    <property type="match status" value="1"/>
</dbReference>
<comment type="similarity">
    <text evidence="8">Belongs to the shikimate dehydrogenase family.</text>
</comment>
<keyword evidence="13" id="KW-1185">Reference proteome</keyword>
<evidence type="ECO:0000256" key="3">
    <source>
        <dbReference type="ARBA" id="ARBA00022605"/>
    </source>
</evidence>
<comment type="pathway">
    <text evidence="1 8">Metabolic intermediate biosynthesis; chorismate biosynthesis; chorismate from D-erythrose 4-phosphate and phosphoenolpyruvate: step 4/7.</text>
</comment>
<dbReference type="InterPro" id="IPR011342">
    <property type="entry name" value="Shikimate_DH"/>
</dbReference>
<evidence type="ECO:0000259" key="9">
    <source>
        <dbReference type="Pfam" id="PF01488"/>
    </source>
</evidence>
<feature type="binding site" evidence="8">
    <location>
        <position position="87"/>
    </location>
    <ligand>
        <name>shikimate</name>
        <dbReference type="ChEBI" id="CHEBI:36208"/>
    </ligand>
</feature>
<feature type="binding site" evidence="8">
    <location>
        <position position="218"/>
    </location>
    <ligand>
        <name>NADP(+)</name>
        <dbReference type="ChEBI" id="CHEBI:58349"/>
    </ligand>
</feature>
<name>A0ABU5IUV1_9BACI</name>
<keyword evidence="3 8" id="KW-0028">Amino-acid biosynthesis</keyword>
<feature type="active site" description="Proton acceptor" evidence="8">
    <location>
        <position position="66"/>
    </location>
</feature>
<evidence type="ECO:0000256" key="5">
    <source>
        <dbReference type="ARBA" id="ARBA00023002"/>
    </source>
</evidence>
<evidence type="ECO:0000313" key="13">
    <source>
        <dbReference type="Proteomes" id="UP001290455"/>
    </source>
</evidence>
<dbReference type="InterPro" id="IPR022893">
    <property type="entry name" value="Shikimate_DH_fam"/>
</dbReference>
<dbReference type="InterPro" id="IPR046346">
    <property type="entry name" value="Aminoacid_DH-like_N_sf"/>
</dbReference>
<dbReference type="InterPro" id="IPR036291">
    <property type="entry name" value="NAD(P)-bd_dom_sf"/>
</dbReference>
<evidence type="ECO:0000256" key="6">
    <source>
        <dbReference type="ARBA" id="ARBA00023141"/>
    </source>
</evidence>
<feature type="binding site" evidence="8">
    <location>
        <position position="62"/>
    </location>
    <ligand>
        <name>shikimate</name>
        <dbReference type="ChEBI" id="CHEBI:36208"/>
    </ligand>
</feature>
<proteinExistence type="inferred from homology"/>
<geneLocation type="plasmid" evidence="12">
    <name>unnamed</name>
</geneLocation>
<evidence type="ECO:0000256" key="4">
    <source>
        <dbReference type="ARBA" id="ARBA00022857"/>
    </source>
</evidence>
<feature type="domain" description="SDH C-terminal" evidence="11">
    <location>
        <begin position="241"/>
        <end position="270"/>
    </location>
</feature>
<organism evidence="12 13">
    <name type="scientific">Robertmurraya mangrovi</name>
    <dbReference type="NCBI Taxonomy" id="3098077"/>
    <lineage>
        <taxon>Bacteria</taxon>
        <taxon>Bacillati</taxon>
        <taxon>Bacillota</taxon>
        <taxon>Bacilli</taxon>
        <taxon>Bacillales</taxon>
        <taxon>Bacillaceae</taxon>
        <taxon>Robertmurraya</taxon>
    </lineage>
</organism>
<evidence type="ECO:0000256" key="2">
    <source>
        <dbReference type="ARBA" id="ARBA00012962"/>
    </source>
</evidence>
<dbReference type="InterPro" id="IPR006151">
    <property type="entry name" value="Shikm_DH/Glu-tRNA_Rdtase"/>
</dbReference>
<dbReference type="EMBL" id="JAXOFX010000002">
    <property type="protein sequence ID" value="MDZ5470909.1"/>
    <property type="molecule type" value="Genomic_DNA"/>
</dbReference>
<comment type="subunit">
    <text evidence="8">Homodimer.</text>
</comment>
<comment type="function">
    <text evidence="8">Involved in the biosynthesis of the chorismate, which leads to the biosynthesis of aromatic amino acids. Catalyzes the reversible NADPH linked reduction of 3-dehydroshikimate (DHSA) to yield shikimate (SA).</text>
</comment>
<sequence length="279" mass="30572">MKKLYAVIGDPIGHSMSPAMHNDLFQHYKIDAHYHALHVKSEQLEDAIKGLKAIGISGFNVTIPHKVKIISLLDRVDSLALSIGAVNTVVNEDGQLVGYNTDGSGYLTGIRNELSSLEDKKVLIIGAGGAARAIYFSMADAGIKQIDLTNRTVNKALSLIHDCPYAVQSEALELNETEKQLIEYDIVIQTTSIGMSPERDYIPLSLHNLKTNAFVSDIIYNPLETLFLQNAKEKGASIQNGISMFVHQGALAFQKWTGILPDLDRMKNIVLKQLGGNIC</sequence>
<dbReference type="HAMAP" id="MF_00222">
    <property type="entry name" value="Shikimate_DH_AroE"/>
    <property type="match status" value="1"/>
</dbReference>
<dbReference type="PANTHER" id="PTHR21089:SF1">
    <property type="entry name" value="BIFUNCTIONAL 3-DEHYDROQUINATE DEHYDRATASE_SHIKIMATE DEHYDROGENASE, CHLOROPLASTIC"/>
    <property type="match status" value="1"/>
</dbReference>
<comment type="caution">
    <text evidence="12">The sequence shown here is derived from an EMBL/GenBank/DDBJ whole genome shotgun (WGS) entry which is preliminary data.</text>
</comment>
<dbReference type="SUPFAM" id="SSF53223">
    <property type="entry name" value="Aminoacid dehydrogenase-like, N-terminal domain"/>
    <property type="match status" value="1"/>
</dbReference>
<dbReference type="Proteomes" id="UP001290455">
    <property type="component" value="Unassembled WGS sequence"/>
</dbReference>
<protein>
    <recommendedName>
        <fullName evidence="2 8">Shikimate dehydrogenase (NADP(+))</fullName>
        <shortName evidence="8">SDH</shortName>
        <ecNumber evidence="2 8">1.1.1.25</ecNumber>
    </recommendedName>
</protein>
<feature type="binding site" evidence="8">
    <location>
        <begin position="15"/>
        <end position="17"/>
    </location>
    <ligand>
        <name>shikimate</name>
        <dbReference type="ChEBI" id="CHEBI:36208"/>
    </ligand>
</feature>
<feature type="binding site" evidence="8">
    <location>
        <position position="248"/>
    </location>
    <ligand>
        <name>shikimate</name>
        <dbReference type="ChEBI" id="CHEBI:36208"/>
    </ligand>
</feature>